<sequence length="318" mass="35303">MASTIKVTVFVVKEGQIFKKVMQYNVPRDASASAIVEMVSNTTREGQHAITLLKPNVHLSPQGSKSLRELLDVHDGDLEAFCQVIPDDENPVSDIVQAATTSTRSHHDARNTALIVDIEPARPVRRVPRNTAPQEVHNGIEELEKAFERVRLEKDRPTPSVSTQPPKYAQFQRGPTAIFDGRYAGSSLRMAVPIELYHPVFAAFLADAFDQNLQPPDDIICQTAKIMHVTSEISTAEQQRQRVIREFLVDVLGHGIQQIVNLNKTSPDHFAPHMCRMAPVGIAALAFFEEKPELGSGGEGSVQGSFSYLEYWADKPQE</sequence>
<dbReference type="InterPro" id="IPR036178">
    <property type="entry name" value="Formintransfe-cycloase-like_sf"/>
</dbReference>
<accession>A0AAW0FRF1</accession>
<evidence type="ECO:0000313" key="2">
    <source>
        <dbReference type="Proteomes" id="UP001385951"/>
    </source>
</evidence>
<name>A0AAW0FRF1_9APHY</name>
<comment type="caution">
    <text evidence="1">The sequence shown here is derived from an EMBL/GenBank/DDBJ whole genome shotgun (WGS) entry which is preliminary data.</text>
</comment>
<organism evidence="1 2">
    <name type="scientific">Cerrena zonata</name>
    <dbReference type="NCBI Taxonomy" id="2478898"/>
    <lineage>
        <taxon>Eukaryota</taxon>
        <taxon>Fungi</taxon>
        <taxon>Dikarya</taxon>
        <taxon>Basidiomycota</taxon>
        <taxon>Agaricomycotina</taxon>
        <taxon>Agaricomycetes</taxon>
        <taxon>Polyporales</taxon>
        <taxon>Cerrenaceae</taxon>
        <taxon>Cerrena</taxon>
    </lineage>
</organism>
<evidence type="ECO:0008006" key="3">
    <source>
        <dbReference type="Google" id="ProtNLM"/>
    </source>
</evidence>
<dbReference type="GO" id="GO:0003824">
    <property type="term" value="F:catalytic activity"/>
    <property type="evidence" value="ECO:0007669"/>
    <property type="project" value="InterPro"/>
</dbReference>
<gene>
    <name evidence="1" type="ORF">QCA50_012542</name>
</gene>
<proteinExistence type="predicted"/>
<reference evidence="1 2" key="1">
    <citation type="submission" date="2022-09" db="EMBL/GenBank/DDBJ databases">
        <authorList>
            <person name="Palmer J.M."/>
        </authorList>
    </citation>
    <scope>NUCLEOTIDE SEQUENCE [LARGE SCALE GENOMIC DNA]</scope>
    <source>
        <strain evidence="1 2">DSM 7382</strain>
    </source>
</reference>
<evidence type="ECO:0000313" key="1">
    <source>
        <dbReference type="EMBL" id="KAK7684218.1"/>
    </source>
</evidence>
<dbReference type="SUPFAM" id="SSF101262">
    <property type="entry name" value="Methenyltetrahydrofolate cyclohydrolase-like"/>
    <property type="match status" value="1"/>
</dbReference>
<dbReference type="AlphaFoldDB" id="A0AAW0FRF1"/>
<protein>
    <recommendedName>
        <fullName evidence="3">UBX domain-containing protein</fullName>
    </recommendedName>
</protein>
<dbReference type="Proteomes" id="UP001385951">
    <property type="component" value="Unassembled WGS sequence"/>
</dbReference>
<dbReference type="EMBL" id="JASBNA010000026">
    <property type="protein sequence ID" value="KAK7684218.1"/>
    <property type="molecule type" value="Genomic_DNA"/>
</dbReference>
<keyword evidence="2" id="KW-1185">Reference proteome</keyword>